<evidence type="ECO:0000313" key="1">
    <source>
        <dbReference type="EMBL" id="PJZ56329.1"/>
    </source>
</evidence>
<accession>A0ABX4NHQ3</accession>
<sequence length="73" mass="8554">MFSRGKNCWNDYSGLRFFLQVTRSRDCAVGVASRNSDKRIRFPVRVSHETFFRSPELPGFFFYKAPSFYTASL</sequence>
<reference evidence="1 2" key="1">
    <citation type="submission" date="2017-07" db="EMBL/GenBank/DDBJ databases">
        <title>Leptospira spp. isolated from tropical soils.</title>
        <authorList>
            <person name="Thibeaux R."/>
            <person name="Iraola G."/>
            <person name="Ferres I."/>
            <person name="Bierque E."/>
            <person name="Girault D."/>
            <person name="Soupe-Gilbert M.-E."/>
            <person name="Picardeau M."/>
            <person name="Goarant C."/>
        </authorList>
    </citation>
    <scope>NUCLEOTIDE SEQUENCE [LARGE SCALE GENOMIC DNA]</scope>
    <source>
        <strain evidence="1 2">FH4-C-A1</strain>
    </source>
</reference>
<comment type="caution">
    <text evidence="1">The sequence shown here is derived from an EMBL/GenBank/DDBJ whole genome shotgun (WGS) entry which is preliminary data.</text>
</comment>
<keyword evidence="2" id="KW-1185">Reference proteome</keyword>
<organism evidence="1 2">
    <name type="scientific">Leptospira barantonii</name>
    <dbReference type="NCBI Taxonomy" id="2023184"/>
    <lineage>
        <taxon>Bacteria</taxon>
        <taxon>Pseudomonadati</taxon>
        <taxon>Spirochaetota</taxon>
        <taxon>Spirochaetia</taxon>
        <taxon>Leptospirales</taxon>
        <taxon>Leptospiraceae</taxon>
        <taxon>Leptospira</taxon>
    </lineage>
</organism>
<evidence type="ECO:0000313" key="2">
    <source>
        <dbReference type="Proteomes" id="UP000231879"/>
    </source>
</evidence>
<proteinExistence type="predicted"/>
<name>A0ABX4NHQ3_9LEPT</name>
<dbReference type="Proteomes" id="UP000231879">
    <property type="component" value="Unassembled WGS sequence"/>
</dbReference>
<protein>
    <recommendedName>
        <fullName evidence="3">DUF1564 family protein</fullName>
    </recommendedName>
</protein>
<gene>
    <name evidence="1" type="ORF">CH367_15905</name>
</gene>
<dbReference type="EMBL" id="NPDS01000007">
    <property type="protein sequence ID" value="PJZ56329.1"/>
    <property type="molecule type" value="Genomic_DNA"/>
</dbReference>
<evidence type="ECO:0008006" key="3">
    <source>
        <dbReference type="Google" id="ProtNLM"/>
    </source>
</evidence>